<feature type="transmembrane region" description="Helical" evidence="9">
    <location>
        <begin position="1104"/>
        <end position="1125"/>
    </location>
</feature>
<feature type="transmembrane region" description="Helical" evidence="9">
    <location>
        <begin position="728"/>
        <end position="749"/>
    </location>
</feature>
<keyword evidence="11" id="KW-1185">Reference proteome</keyword>
<feature type="transmembrane region" description="Helical" evidence="9">
    <location>
        <begin position="1336"/>
        <end position="1357"/>
    </location>
</feature>
<comment type="similarity">
    <text evidence="7">Belongs to the MIP/aquaporin (TC 1.A.8) family. NIP (TC 1.A.8.12) subfamily.</text>
</comment>
<dbReference type="PRINTS" id="PR00783">
    <property type="entry name" value="MINTRINSICP"/>
</dbReference>
<feature type="transmembrane region" description="Helical" evidence="9">
    <location>
        <begin position="193"/>
        <end position="212"/>
    </location>
</feature>
<evidence type="ECO:0000256" key="8">
    <source>
        <dbReference type="SAM" id="MobiDB-lite"/>
    </source>
</evidence>
<reference evidence="10 11" key="1">
    <citation type="journal article" date="2020" name="bioRxiv">
        <title>Sequence and annotation of 42 cannabis genomes reveals extensive copy number variation in cannabinoid synthesis and pathogen resistance genes.</title>
        <authorList>
            <person name="Mckernan K.J."/>
            <person name="Helbert Y."/>
            <person name="Kane L.T."/>
            <person name="Ebling H."/>
            <person name="Zhang L."/>
            <person name="Liu B."/>
            <person name="Eaton Z."/>
            <person name="Mclaughlin S."/>
            <person name="Kingan S."/>
            <person name="Baybayan P."/>
            <person name="Concepcion G."/>
            <person name="Jordan M."/>
            <person name="Riva A."/>
            <person name="Barbazuk W."/>
            <person name="Harkins T."/>
        </authorList>
    </citation>
    <scope>NUCLEOTIDE SEQUENCE [LARGE SCALE GENOMIC DNA]</scope>
    <source>
        <strain evidence="11">cv. Jamaican Lion 4</strain>
        <tissue evidence="10">Leaf</tissue>
    </source>
</reference>
<feature type="transmembrane region" description="Helical" evidence="9">
    <location>
        <begin position="122"/>
        <end position="140"/>
    </location>
</feature>
<keyword evidence="3 9" id="KW-0812">Transmembrane</keyword>
<comment type="caution">
    <text evidence="10">The sequence shown here is derived from an EMBL/GenBank/DDBJ whole genome shotgun (WGS) entry which is preliminary data.</text>
</comment>
<feature type="transmembrane region" description="Helical" evidence="9">
    <location>
        <begin position="79"/>
        <end position="101"/>
    </location>
</feature>
<feature type="transmembrane region" description="Helical" evidence="9">
    <location>
        <begin position="232"/>
        <end position="250"/>
    </location>
</feature>
<keyword evidence="6 9" id="KW-0472">Membrane</keyword>
<feature type="transmembrane region" description="Helical" evidence="9">
    <location>
        <begin position="1550"/>
        <end position="1570"/>
    </location>
</feature>
<feature type="transmembrane region" description="Helical" evidence="9">
    <location>
        <begin position="1028"/>
        <end position="1051"/>
    </location>
</feature>
<feature type="transmembrane region" description="Helical" evidence="9">
    <location>
        <begin position="868"/>
        <end position="889"/>
    </location>
</feature>
<feature type="transmembrane region" description="Helical" evidence="9">
    <location>
        <begin position="844"/>
        <end position="862"/>
    </location>
</feature>
<evidence type="ECO:0000256" key="5">
    <source>
        <dbReference type="ARBA" id="ARBA00022989"/>
    </source>
</evidence>
<evidence type="ECO:0000313" key="11">
    <source>
        <dbReference type="Proteomes" id="UP000583929"/>
    </source>
</evidence>
<dbReference type="EMBL" id="JAATIQ010000062">
    <property type="protein sequence ID" value="KAF4390764.1"/>
    <property type="molecule type" value="Genomic_DNA"/>
</dbReference>
<dbReference type="InterPro" id="IPR022357">
    <property type="entry name" value="MIP_CS"/>
</dbReference>
<comment type="subcellular location">
    <subcellularLocation>
        <location evidence="1">Membrane</location>
        <topology evidence="1">Multi-pass membrane protein</topology>
    </subcellularLocation>
</comment>
<feature type="transmembrane region" description="Helical" evidence="9">
    <location>
        <begin position="47"/>
        <end position="67"/>
    </location>
</feature>
<evidence type="ECO:0000256" key="7">
    <source>
        <dbReference type="ARBA" id="ARBA00060753"/>
    </source>
</evidence>
<evidence type="ECO:0000256" key="2">
    <source>
        <dbReference type="ARBA" id="ARBA00022448"/>
    </source>
</evidence>
<feature type="transmembrane region" description="Helical" evidence="9">
    <location>
        <begin position="755"/>
        <end position="775"/>
    </location>
</feature>
<feature type="transmembrane region" description="Helical" evidence="9">
    <location>
        <begin position="1071"/>
        <end position="1092"/>
    </location>
</feature>
<evidence type="ECO:0000256" key="3">
    <source>
        <dbReference type="ARBA" id="ARBA00022692"/>
    </source>
</evidence>
<feature type="transmembrane region" description="Helical" evidence="9">
    <location>
        <begin position="1666"/>
        <end position="1684"/>
    </location>
</feature>
<feature type="transmembrane region" description="Helical" evidence="9">
    <location>
        <begin position="531"/>
        <end position="552"/>
    </location>
</feature>
<feature type="region of interest" description="Disordered" evidence="8">
    <location>
        <begin position="1217"/>
        <end position="1238"/>
    </location>
</feature>
<dbReference type="CDD" id="cd00333">
    <property type="entry name" value="MIP"/>
    <property type="match status" value="4"/>
</dbReference>
<feature type="transmembrane region" description="Helical" evidence="9">
    <location>
        <begin position="962"/>
        <end position="980"/>
    </location>
</feature>
<feature type="transmembrane region" description="Helical" evidence="9">
    <location>
        <begin position="1582"/>
        <end position="1604"/>
    </location>
</feature>
<name>A0A7J6H684_CANSA</name>
<feature type="transmembrane region" description="Helical" evidence="9">
    <location>
        <begin position="1293"/>
        <end position="1315"/>
    </location>
</feature>
<feature type="transmembrane region" description="Helical" evidence="9">
    <location>
        <begin position="1696"/>
        <end position="1715"/>
    </location>
</feature>
<sequence length="1794" mass="190238">MDRSVEGELKVNVLTNHPSISSSSSSSSSPLWVLYYKECQINFLKKVVAEIIATFLMVFVTCGAAALSGSNEKRVPQLGASLAGGLIVTVMIYTVGHISGAHMNPAVTLAFAAVRHFPWKQVPLYAAGQVIGAILGAFTLREVLDPIQDIGTTTPHGTHVQALIIEIVVTFIMMFVTSAVATDTKAVGELAGIAVGSAVCITSIFAGPISGGSMNPARTLGPAIASGQYKGLWVYMVGPVIGTMMGSWAYRLIRVDDKAVHAISPSYSFKLPTKMNNHQHVVVDPNIDSLFGFEVAESIDIGLAAWDYNKLLDVACSFFLSSCLVLRAELLCNTRRCVFGCWDLGMEFKSRGSSSDEVVSLSLPLLIGDDKEDQKQKKVKEYGSPQTTTTTTTPSRSSFHTHTHTHTPNNALSVPNIVVAEIIATFLLVFVTCGAAAISANDEHRLPKLGASIVGGLIVTVMIYSVGHISGAHMNPAVTLAFATFRHFPWKQVPFYAVAQVTGGILGAITLREVLNPIQQLGTTTPSGTDAQALIMEIVVTFVMMFVTSAVATDTKAVGELAGIAVGSSVCIASMFAGPISGGSMNPARTLGPAIASGQYKGIWVYIVGPVIGTLLGSGAYRIIRVSDNKAVHAISPSYSFKLPTKMTDATVEGTRSELELPLMQGLDQGTRATVRAIKVPGSRAGFGSGSRSKLGFRPFRGRGPASFSSGLGHARVKAELGPRSGSGIQVIATYLLVFVTCGAAAINGSNPQKVSQLGASVAGGLIVTVMIYTVGHISGAHMNPAVTVAFAAVHRQFPLKEVPLYAIAQFTGAIAASFTLREVLHPIKLLGTTSPSGSDGQSLAMEIVVTFIMMFVTSAVATDTKAVGELAGLAVGSSVCITSIFAGLERVYNIIYIMDDRIEQSAERNHELNGHDENLNDLVSVQNPTKRHSVYLSPSFLWKLSKTHYSSGLLRKMMAEIVSTFLLVFMTCGAAAISASDNQRVSQLGASIVGGLIVTVMIYSVGHISGAHMNPAVTLAFATFLHFPWKLVPFYVFAQLTGAISAALALRELLYPIHHIGTTTPSGSDSQALGMEIVVTFSMMFVTAAVATDAKAVGELAGLAVGSAVCITSILAGTLGPAIASGEYKGLWVYIVGPVMGTLMGSWFYKIIQLSERKPIISPSLSIKLRRMMSNVDNNGQLETKERVTSILARVSNLAEEMGNGRGIEEIDQSVSRGMSGRDTNELTSSLNPKPQAEDNTSGFWALYKDHFEPGLFRKMLAEVVSTFLLVFMTCAAAAINGSDERRISQLGASVAGGLIVTVMIYSVGHISGAHMNPAVTIGFASFLRFPWKQVPFYALSQFTGAIAAAFTLRALLDPIDRIGTTTPSGSDVRALIMEIVVTFNMMFITSAVATDAKAVGELAGLAVGSSVCITSIVAGPVSGGSMNPARTLGPAIASREFKGLWVYFIGPVAGTLLGSYVYKVIQLSERKPIISPTFSLRLRRMMSTTTTDTPHLDNKRPSTSFLIVLSDSLMDDIIEPVSEQNSRSSYVFWKSLEQHYPPGFLKKVVAEIVATYLLVFVTCGTAALSMSEEHKVSKLGASVAGGLIVTVMIYAVGHISGAHMNPAVTLAFAAVRHFPWKQVPVYAAAQLTGAISASFTLVVLLHPTKEVGNTLPSGTDIQALIMEIVVTFSMMFITSAVATDTKAIGELAGIAVGSAVCITSILAGPISGGSMNPARTIGPAIASSCYKGIWVYMVGPITGTLTGAWCYNLIRVSEKPVHALSQSSFSFNFRRMMTNEGQVTNKEALNSV</sequence>
<keyword evidence="2" id="KW-0813">Transport</keyword>
<feature type="compositionally biased region" description="Polar residues" evidence="8">
    <location>
        <begin position="1227"/>
        <end position="1238"/>
    </location>
</feature>
<dbReference type="Pfam" id="PF00230">
    <property type="entry name" value="MIP"/>
    <property type="match status" value="6"/>
</dbReference>
<dbReference type="InterPro" id="IPR034294">
    <property type="entry name" value="Aquaporin_transptr"/>
</dbReference>
<dbReference type="PANTHER" id="PTHR45724">
    <property type="entry name" value="AQUAPORIN NIP2-1"/>
    <property type="match status" value="1"/>
</dbReference>
<evidence type="ECO:0000256" key="4">
    <source>
        <dbReference type="ARBA" id="ARBA00022737"/>
    </source>
</evidence>
<evidence type="ECO:0000256" key="9">
    <source>
        <dbReference type="SAM" id="Phobius"/>
    </source>
</evidence>
<keyword evidence="5 9" id="KW-1133">Transmembrane helix</keyword>
<dbReference type="GO" id="GO:0015267">
    <property type="term" value="F:channel activity"/>
    <property type="evidence" value="ECO:0007669"/>
    <property type="project" value="InterPro"/>
</dbReference>
<dbReference type="SUPFAM" id="SSF81338">
    <property type="entry name" value="Aquaporin-like"/>
    <property type="match status" value="6"/>
</dbReference>
<evidence type="ECO:0000256" key="6">
    <source>
        <dbReference type="ARBA" id="ARBA00023136"/>
    </source>
</evidence>
<dbReference type="Proteomes" id="UP000583929">
    <property type="component" value="Unassembled WGS sequence"/>
</dbReference>
<feature type="compositionally biased region" description="Low complexity" evidence="8">
    <location>
        <begin position="384"/>
        <end position="398"/>
    </location>
</feature>
<feature type="transmembrane region" description="Helical" evidence="9">
    <location>
        <begin position="450"/>
        <end position="472"/>
    </location>
</feature>
<evidence type="ECO:0000256" key="1">
    <source>
        <dbReference type="ARBA" id="ARBA00004141"/>
    </source>
</evidence>
<feature type="transmembrane region" description="Helical" evidence="9">
    <location>
        <begin position="1131"/>
        <end position="1150"/>
    </location>
</feature>
<feature type="region of interest" description="Disordered" evidence="8">
    <location>
        <begin position="374"/>
        <end position="407"/>
    </location>
</feature>
<feature type="transmembrane region" description="Helical" evidence="9">
    <location>
        <begin position="603"/>
        <end position="624"/>
    </location>
</feature>
<organism evidence="10 11">
    <name type="scientific">Cannabis sativa</name>
    <name type="common">Hemp</name>
    <name type="synonym">Marijuana</name>
    <dbReference type="NCBI Taxonomy" id="3483"/>
    <lineage>
        <taxon>Eukaryota</taxon>
        <taxon>Viridiplantae</taxon>
        <taxon>Streptophyta</taxon>
        <taxon>Embryophyta</taxon>
        <taxon>Tracheophyta</taxon>
        <taxon>Spermatophyta</taxon>
        <taxon>Magnoliopsida</taxon>
        <taxon>eudicotyledons</taxon>
        <taxon>Gunneridae</taxon>
        <taxon>Pentapetalae</taxon>
        <taxon>rosids</taxon>
        <taxon>fabids</taxon>
        <taxon>Rosales</taxon>
        <taxon>Cannabaceae</taxon>
        <taxon>Cannabis</taxon>
    </lineage>
</organism>
<feature type="transmembrane region" description="Helical" evidence="9">
    <location>
        <begin position="1625"/>
        <end position="1646"/>
    </location>
</feature>
<accession>A0A7J6H684</accession>
<dbReference type="Gene3D" id="1.20.1080.10">
    <property type="entry name" value="Glycerol uptake facilitator protein"/>
    <property type="match status" value="6"/>
</dbReference>
<dbReference type="GO" id="GO:0016020">
    <property type="term" value="C:membrane"/>
    <property type="evidence" value="ECO:0007669"/>
    <property type="project" value="UniProtKB-SubCell"/>
</dbReference>
<feature type="transmembrane region" description="Helical" evidence="9">
    <location>
        <begin position="1377"/>
        <end position="1395"/>
    </location>
</feature>
<feature type="transmembrane region" description="Helical" evidence="9">
    <location>
        <begin position="1261"/>
        <end position="1281"/>
    </location>
</feature>
<dbReference type="PANTHER" id="PTHR45724:SF16">
    <property type="entry name" value="AQUAPORIN NIP2-1"/>
    <property type="match status" value="1"/>
</dbReference>
<protein>
    <submittedName>
        <fullName evidence="10">Uncharacterized protein</fullName>
    </submittedName>
</protein>
<feature type="transmembrane region" description="Helical" evidence="9">
    <location>
        <begin position="160"/>
        <end position="181"/>
    </location>
</feature>
<keyword evidence="4" id="KW-0677">Repeat</keyword>
<dbReference type="PROSITE" id="PS00221">
    <property type="entry name" value="MIP"/>
    <property type="match status" value="6"/>
</dbReference>
<feature type="transmembrane region" description="Helical" evidence="9">
    <location>
        <begin position="1446"/>
        <end position="1464"/>
    </location>
</feature>
<dbReference type="GO" id="GO:0046715">
    <property type="term" value="F:active borate transmembrane transporter activity"/>
    <property type="evidence" value="ECO:0007669"/>
    <property type="project" value="UniProtKB-ARBA"/>
</dbReference>
<proteinExistence type="inferred from homology"/>
<evidence type="ECO:0000313" key="10">
    <source>
        <dbReference type="EMBL" id="KAF4390764.1"/>
    </source>
</evidence>
<feature type="transmembrane region" description="Helical" evidence="9">
    <location>
        <begin position="493"/>
        <end position="511"/>
    </location>
</feature>
<dbReference type="InterPro" id="IPR000425">
    <property type="entry name" value="MIP"/>
</dbReference>
<dbReference type="InterPro" id="IPR023271">
    <property type="entry name" value="Aquaporin-like"/>
</dbReference>
<dbReference type="FunFam" id="1.20.1080.10:FF:000013">
    <property type="entry name" value="Aquaporin NIP2-1"/>
    <property type="match status" value="2"/>
</dbReference>
<feature type="transmembrane region" description="Helical" evidence="9">
    <location>
        <begin position="564"/>
        <end position="583"/>
    </location>
</feature>
<feature type="transmembrane region" description="Helical" evidence="9">
    <location>
        <begin position="986"/>
        <end position="1007"/>
    </location>
</feature>
<dbReference type="NCBIfam" id="TIGR00861">
    <property type="entry name" value="MIP"/>
    <property type="match status" value="1"/>
</dbReference>
<gene>
    <name evidence="10" type="ORF">G4B88_015654</name>
</gene>
<feature type="transmembrane region" description="Helical" evidence="9">
    <location>
        <begin position="417"/>
        <end position="438"/>
    </location>
</feature>
<feature type="transmembrane region" description="Helical" evidence="9">
    <location>
        <begin position="1735"/>
        <end position="1756"/>
    </location>
</feature>
<feature type="transmembrane region" description="Helical" evidence="9">
    <location>
        <begin position="1407"/>
        <end position="1426"/>
    </location>
</feature>